<dbReference type="SUPFAM" id="SSF46785">
    <property type="entry name" value="Winged helix' DNA-binding domain"/>
    <property type="match status" value="1"/>
</dbReference>
<dbReference type="STRING" id="120956.SAMN05421791_103159"/>
<protein>
    <submittedName>
        <fullName evidence="2">Transcriptional regulator PadR-like family protein</fullName>
    </submittedName>
</protein>
<reference evidence="2 3" key="1">
    <citation type="submission" date="2016-10" db="EMBL/GenBank/DDBJ databases">
        <authorList>
            <person name="de Groot N.N."/>
        </authorList>
    </citation>
    <scope>NUCLEOTIDE SEQUENCE [LARGE SCALE GENOMIC DNA]</scope>
    <source>
        <strain evidence="2 3">ATCC BAA-466</strain>
    </source>
</reference>
<dbReference type="Pfam" id="PF03551">
    <property type="entry name" value="PadR"/>
    <property type="match status" value="1"/>
</dbReference>
<organism evidence="2 3">
    <name type="scientific">Facklamia miroungae</name>
    <dbReference type="NCBI Taxonomy" id="120956"/>
    <lineage>
        <taxon>Bacteria</taxon>
        <taxon>Bacillati</taxon>
        <taxon>Bacillota</taxon>
        <taxon>Bacilli</taxon>
        <taxon>Lactobacillales</taxon>
        <taxon>Aerococcaceae</taxon>
        <taxon>Facklamia</taxon>
    </lineage>
</organism>
<dbReference type="Gene3D" id="1.10.10.10">
    <property type="entry name" value="Winged helix-like DNA-binding domain superfamily/Winged helix DNA-binding domain"/>
    <property type="match status" value="1"/>
</dbReference>
<evidence type="ECO:0000259" key="1">
    <source>
        <dbReference type="Pfam" id="PF03551"/>
    </source>
</evidence>
<feature type="domain" description="Transcription regulator PadR N-terminal" evidence="1">
    <location>
        <begin position="15"/>
        <end position="89"/>
    </location>
</feature>
<dbReference type="InterPro" id="IPR052509">
    <property type="entry name" value="Metal_resp_DNA-bind_regulator"/>
</dbReference>
<gene>
    <name evidence="2" type="ORF">SAMN05421791_103159</name>
</gene>
<dbReference type="EMBL" id="FNCK01000003">
    <property type="protein sequence ID" value="SDG13640.1"/>
    <property type="molecule type" value="Genomic_DNA"/>
</dbReference>
<dbReference type="AlphaFoldDB" id="A0A1G7RUU8"/>
<evidence type="ECO:0000313" key="2">
    <source>
        <dbReference type="EMBL" id="SDG13640.1"/>
    </source>
</evidence>
<dbReference type="InterPro" id="IPR036390">
    <property type="entry name" value="WH_DNA-bd_sf"/>
</dbReference>
<evidence type="ECO:0000313" key="3">
    <source>
        <dbReference type="Proteomes" id="UP000199708"/>
    </source>
</evidence>
<dbReference type="RefSeq" id="WP_090289571.1">
    <property type="nucleotide sequence ID" value="NZ_FNCK01000003.1"/>
</dbReference>
<dbReference type="OrthoDB" id="9808017at2"/>
<dbReference type="InterPro" id="IPR036388">
    <property type="entry name" value="WH-like_DNA-bd_sf"/>
</dbReference>
<keyword evidence="3" id="KW-1185">Reference proteome</keyword>
<dbReference type="Proteomes" id="UP000199708">
    <property type="component" value="Unassembled WGS sequence"/>
</dbReference>
<dbReference type="PANTHER" id="PTHR33169">
    <property type="entry name" value="PADR-FAMILY TRANSCRIPTIONAL REGULATOR"/>
    <property type="match status" value="1"/>
</dbReference>
<accession>A0A1G7RUU8</accession>
<dbReference type="InterPro" id="IPR005149">
    <property type="entry name" value="Tscrpt_reg_PadR_N"/>
</dbReference>
<dbReference type="PANTHER" id="PTHR33169:SF14">
    <property type="entry name" value="TRANSCRIPTIONAL REGULATOR RV3488"/>
    <property type="match status" value="1"/>
</dbReference>
<name>A0A1G7RUU8_9LACT</name>
<sequence>MSNSDVFRGYNDLFVLAILNKGDSYGYEIGKQISLLSQQEYIMKETTLYSVFNRLKKEGLIEDYPGIKTNGRQRTYYRLTALGKKVLQEKVKEWKLVKQIVENIIKGV</sequence>
<proteinExistence type="predicted"/>